<dbReference type="PANTHER" id="PTHR28037:SF1">
    <property type="entry name" value="ALCOHOL O-ACETYLTRANSFERASE 1-RELATED"/>
    <property type="match status" value="1"/>
</dbReference>
<organism evidence="1 2">
    <name type="scientific">Halocaridina rubra</name>
    <name type="common">Hawaiian red shrimp</name>
    <dbReference type="NCBI Taxonomy" id="373956"/>
    <lineage>
        <taxon>Eukaryota</taxon>
        <taxon>Metazoa</taxon>
        <taxon>Ecdysozoa</taxon>
        <taxon>Arthropoda</taxon>
        <taxon>Crustacea</taxon>
        <taxon>Multicrustacea</taxon>
        <taxon>Malacostraca</taxon>
        <taxon>Eumalacostraca</taxon>
        <taxon>Eucarida</taxon>
        <taxon>Decapoda</taxon>
        <taxon>Pleocyemata</taxon>
        <taxon>Caridea</taxon>
        <taxon>Atyoidea</taxon>
        <taxon>Atyidae</taxon>
        <taxon>Halocaridina</taxon>
    </lineage>
</organism>
<name>A0AAN8X1F5_HALRR</name>
<keyword evidence="2" id="KW-1185">Reference proteome</keyword>
<dbReference type="SUPFAM" id="SSF52777">
    <property type="entry name" value="CoA-dependent acyltransferases"/>
    <property type="match status" value="1"/>
</dbReference>
<accession>A0AAN8X1F5</accession>
<dbReference type="Proteomes" id="UP001381693">
    <property type="component" value="Unassembled WGS sequence"/>
</dbReference>
<dbReference type="AlphaFoldDB" id="A0AAN8X1F5"/>
<dbReference type="EMBL" id="JAXCGZ010013427">
    <property type="protein sequence ID" value="KAK7072553.1"/>
    <property type="molecule type" value="Genomic_DNA"/>
</dbReference>
<protein>
    <submittedName>
        <fullName evidence="1">Uncharacterized protein</fullName>
    </submittedName>
</protein>
<evidence type="ECO:0000313" key="1">
    <source>
        <dbReference type="EMBL" id="KAK7072553.1"/>
    </source>
</evidence>
<gene>
    <name evidence="1" type="ORF">SK128_004337</name>
</gene>
<evidence type="ECO:0000313" key="2">
    <source>
        <dbReference type="Proteomes" id="UP001381693"/>
    </source>
</evidence>
<comment type="caution">
    <text evidence="1">The sequence shown here is derived from an EMBL/GenBank/DDBJ whole genome shotgun (WGS) entry which is preliminary data.</text>
</comment>
<dbReference type="InterPro" id="IPR052058">
    <property type="entry name" value="Alcohol_O-acetyltransferase"/>
</dbReference>
<dbReference type="PANTHER" id="PTHR28037">
    <property type="entry name" value="ALCOHOL O-ACETYLTRANSFERASE 1-RELATED"/>
    <property type="match status" value="1"/>
</dbReference>
<reference evidence="1 2" key="1">
    <citation type="submission" date="2023-11" db="EMBL/GenBank/DDBJ databases">
        <title>Halocaridina rubra genome assembly.</title>
        <authorList>
            <person name="Smith C."/>
        </authorList>
    </citation>
    <scope>NUCLEOTIDE SEQUENCE [LARGE SCALE GENOMIC DNA]</scope>
    <source>
        <strain evidence="1">EP-1</strain>
        <tissue evidence="1">Whole</tissue>
    </source>
</reference>
<feature type="non-terminal residue" evidence="1">
    <location>
        <position position="1"/>
    </location>
</feature>
<proteinExistence type="predicted"/>
<sequence>ILEEGSSKVDVLNKIWNEDTINALIDGEDIDDNNPIGEFVSNEEYLKADAILREKLSKDPQRLETVKKMVTRATKTPEICRYISCPVVDKPMTKHKFVEVEPQILKKFLENCKAKGLTYGNSLQTVTNTAIVEMIQEAGACEEFYDMSVNMTIDTRRYLKKRALPALGLHARQMASLFTMPKNPRDRFWENCQMIHQNNKELLKSGSAIDQDVIRQHFIPQIPAEEFFQNQPALTRDYGFNNIGHLDLVIHGRGKHVKITNIESYQAVHNYTFPFYHQFFTYGGNIINIISYSTACLTDDTVEQLLGRIRSIITQYANKS</sequence>